<keyword evidence="4 9" id="KW-0321">Glycogen metabolism</keyword>
<dbReference type="GO" id="GO:0004553">
    <property type="term" value="F:hydrolase activity, hydrolyzing O-glycosyl compounds"/>
    <property type="evidence" value="ECO:0007669"/>
    <property type="project" value="InterPro"/>
</dbReference>
<evidence type="ECO:0000256" key="1">
    <source>
        <dbReference type="ARBA" id="ARBA00000826"/>
    </source>
</evidence>
<evidence type="ECO:0000256" key="9">
    <source>
        <dbReference type="HAMAP-Rule" id="MF_00685"/>
    </source>
</evidence>
<protein>
    <recommendedName>
        <fullName evidence="9">1,4-alpha-glucan branching enzyme GlgB</fullName>
        <ecNumber evidence="9">2.4.1.18</ecNumber>
    </recommendedName>
    <alternativeName>
        <fullName evidence="9">1,4-alpha-D-glucan:1,4-alpha-D-glucan 6-glucosyl-transferase</fullName>
    </alternativeName>
    <alternativeName>
        <fullName evidence="9">Alpha-(1-&gt;4)-glucan branching enzyme</fullName>
    </alternativeName>
    <alternativeName>
        <fullName evidence="9">Glycogen branching enzyme</fullName>
        <shortName evidence="9">BE</shortName>
    </alternativeName>
</protein>
<dbReference type="CDD" id="cd11322">
    <property type="entry name" value="AmyAc_Glg_BE"/>
    <property type="match status" value="1"/>
</dbReference>
<dbReference type="InterPro" id="IPR004193">
    <property type="entry name" value="Glyco_hydro_13_N"/>
</dbReference>
<dbReference type="InterPro" id="IPR013780">
    <property type="entry name" value="Glyco_hydro_b"/>
</dbReference>
<dbReference type="Proteomes" id="UP000000485">
    <property type="component" value="Chromosome"/>
</dbReference>
<evidence type="ECO:0000313" key="13">
    <source>
        <dbReference type="Proteomes" id="UP000000485"/>
    </source>
</evidence>
<gene>
    <name evidence="9" type="primary">glgB</name>
    <name evidence="12" type="ordered locus">Celgi_2432</name>
</gene>
<evidence type="ECO:0000256" key="2">
    <source>
        <dbReference type="ARBA" id="ARBA00004964"/>
    </source>
</evidence>
<feature type="active site" description="Proton donor" evidence="9 10">
    <location>
        <position position="460"/>
    </location>
</feature>
<organism evidence="12 13">
    <name type="scientific">Cellulomonas gilvus (strain ATCC 13127 / NRRL B-14078)</name>
    <name type="common">Cellvibrio gilvus</name>
    <dbReference type="NCBI Taxonomy" id="593907"/>
    <lineage>
        <taxon>Bacteria</taxon>
        <taxon>Bacillati</taxon>
        <taxon>Actinomycetota</taxon>
        <taxon>Actinomycetes</taxon>
        <taxon>Micrococcales</taxon>
        <taxon>Cellulomonadaceae</taxon>
        <taxon>Cellulomonas</taxon>
    </lineage>
</organism>
<dbReference type="InterPro" id="IPR006048">
    <property type="entry name" value="A-amylase/branching_C"/>
</dbReference>
<comment type="subunit">
    <text evidence="9">Monomer.</text>
</comment>
<dbReference type="Gene3D" id="3.20.20.80">
    <property type="entry name" value="Glycosidases"/>
    <property type="match status" value="1"/>
</dbReference>
<keyword evidence="8 9" id="KW-0119">Carbohydrate metabolism</keyword>
<keyword evidence="5 9" id="KW-0328">Glycosyltransferase</keyword>
<dbReference type="UniPathway" id="UPA00164"/>
<dbReference type="GO" id="GO:0003844">
    <property type="term" value="F:1,4-alpha-glucan branching enzyme activity"/>
    <property type="evidence" value="ECO:0007669"/>
    <property type="project" value="UniProtKB-UniRule"/>
</dbReference>
<dbReference type="HOGENOM" id="CLU_004245_3_2_11"/>
<dbReference type="PANTHER" id="PTHR43651">
    <property type="entry name" value="1,4-ALPHA-GLUCAN-BRANCHING ENZYME"/>
    <property type="match status" value="1"/>
</dbReference>
<comment type="catalytic activity">
    <reaction evidence="1 9">
        <text>Transfers a segment of a (1-&gt;4)-alpha-D-glucan chain to a primary hydroxy group in a similar glucan chain.</text>
        <dbReference type="EC" id="2.4.1.18"/>
    </reaction>
</comment>
<dbReference type="FunFam" id="3.20.20.80:FF:000003">
    <property type="entry name" value="1,4-alpha-glucan branching enzyme GlgB"/>
    <property type="match status" value="1"/>
</dbReference>
<dbReference type="Pfam" id="PF00128">
    <property type="entry name" value="Alpha-amylase"/>
    <property type="match status" value="1"/>
</dbReference>
<sequence length="728" mass="81262">MSPAVPSPVPVETDTLRAVAHGSWYDPHGVLGAHVGYGGVTVRTLRPLADAVVIITPETRVPARHEQDGIWVAVLPGDSVPDYRIEVTYGGTTTLTDDPYRYLPTVQELDRHLIREGRHEALWTVLGANVRTYPGLLGQVDGTAFAVWAPNARAVRVVGDFNYWQGAAHAMRSLGDSGVWELFVPGVTAGARYKFEILTQDGTWRQKADPMARGTEVPPATASVVVESTYTWGDDAWLEARAAHDPHTAPLSVYEVHLGSWRAGLSYRELAHQLTEYVVDLGFTHVELLPVAEHPYAPSWGYQVTGYYAPSSRFGHPDDLRYLIDTLHRAGVGVIVDWVPGHFPKDEWALAQFDGTALYEHPDPLIGEQPDWGTYVFNFGRNEVRNFLVANAVYWLTEFHVDALRVDAVASMLYLDYSRQPGQWRPNKHGGRENLEAIAFLQETNATAYRHAPGIMMIAEESTAWPGVTAPTDHNGLGFGLKWNMGWMNDTLRYMAEEPVHRRYHHGEITFSMVYAYSERYILPISHDEVVHGKGSLYGRMPGDHWQKTAGVRTLLAYQWTHPGKQLLFMGQEFAQPDEWSESRSLDWWALQDPLRAGVQRMVRDLNALYRRTPALWQLDHTPDGFEWIDSNDADHNVLAYVRKGVDCPPVVVVVNFAGVAHENYRLALPSGGRWAEIFNTDVLEYGGSGVGNLGAVQAQPDPHHGRPASALVRVPPYGVILLSPEQG</sequence>
<dbReference type="KEGG" id="cga:Celgi_2432"/>
<dbReference type="SUPFAM" id="SSF81296">
    <property type="entry name" value="E set domains"/>
    <property type="match status" value="2"/>
</dbReference>
<dbReference type="InterPro" id="IPR014756">
    <property type="entry name" value="Ig_E-set"/>
</dbReference>
<keyword evidence="6 9" id="KW-0808">Transferase</keyword>
<dbReference type="InterPro" id="IPR054169">
    <property type="entry name" value="GlgB_N"/>
</dbReference>
<comment type="pathway">
    <text evidence="2 9">Glycan biosynthesis; glycogen biosynthesis.</text>
</comment>
<feature type="active site" description="Nucleophile" evidence="9 10">
    <location>
        <position position="407"/>
    </location>
</feature>
<evidence type="ECO:0000259" key="11">
    <source>
        <dbReference type="SMART" id="SM00642"/>
    </source>
</evidence>
<evidence type="ECO:0000256" key="4">
    <source>
        <dbReference type="ARBA" id="ARBA00022600"/>
    </source>
</evidence>
<dbReference type="HAMAP" id="MF_00685">
    <property type="entry name" value="GlgB"/>
    <property type="match status" value="1"/>
</dbReference>
<feature type="domain" description="Glycosyl hydrolase family 13 catalytic" evidence="11">
    <location>
        <begin position="255"/>
        <end position="596"/>
    </location>
</feature>
<dbReference type="SUPFAM" id="SSF51445">
    <property type="entry name" value="(Trans)glycosidases"/>
    <property type="match status" value="1"/>
</dbReference>
<dbReference type="InterPro" id="IPR017853">
    <property type="entry name" value="GH"/>
</dbReference>
<evidence type="ECO:0000313" key="12">
    <source>
        <dbReference type="EMBL" id="AEI12931.1"/>
    </source>
</evidence>
<dbReference type="InterPro" id="IPR006407">
    <property type="entry name" value="GlgB"/>
</dbReference>
<dbReference type="Pfam" id="PF02806">
    <property type="entry name" value="Alpha-amylase_C"/>
    <property type="match status" value="1"/>
</dbReference>
<comment type="function">
    <text evidence="9">Catalyzes the formation of the alpha-1,6-glucosidic linkages in glycogen by scission of a 1,4-alpha-linked oligosaccharide from growing alpha-1,4-glucan chains and the subsequent attachment of the oligosaccharide to the alpha-1,6 position.</text>
</comment>
<dbReference type="EC" id="2.4.1.18" evidence="9"/>
<keyword evidence="7 9" id="KW-0320">Glycogen biosynthesis</keyword>
<dbReference type="STRING" id="593907.Celgi_2432"/>
<dbReference type="Pfam" id="PF22019">
    <property type="entry name" value="GlgB_N"/>
    <property type="match status" value="1"/>
</dbReference>
<evidence type="ECO:0000256" key="6">
    <source>
        <dbReference type="ARBA" id="ARBA00022679"/>
    </source>
</evidence>
<dbReference type="NCBIfam" id="NF003811">
    <property type="entry name" value="PRK05402.1"/>
    <property type="match status" value="1"/>
</dbReference>
<dbReference type="InterPro" id="IPR006047">
    <property type="entry name" value="GH13_cat_dom"/>
</dbReference>
<dbReference type="PANTHER" id="PTHR43651:SF3">
    <property type="entry name" value="1,4-ALPHA-GLUCAN-BRANCHING ENZYME"/>
    <property type="match status" value="1"/>
</dbReference>
<dbReference type="NCBIfam" id="TIGR01515">
    <property type="entry name" value="branching_enzym"/>
    <property type="match status" value="1"/>
</dbReference>
<dbReference type="FunFam" id="2.60.40.1180:FF:000002">
    <property type="entry name" value="1,4-alpha-glucan branching enzyme GlgB"/>
    <property type="match status" value="1"/>
</dbReference>
<dbReference type="InterPro" id="IPR013783">
    <property type="entry name" value="Ig-like_fold"/>
</dbReference>
<dbReference type="FunFam" id="2.60.40.10:FF:000169">
    <property type="entry name" value="1,4-alpha-glucan branching enzyme GlgB"/>
    <property type="match status" value="1"/>
</dbReference>
<dbReference type="CDD" id="cd02855">
    <property type="entry name" value="E_set_GBE_prok_N"/>
    <property type="match status" value="1"/>
</dbReference>
<accession>F8A1Y7</accession>
<dbReference type="GO" id="GO:0043169">
    <property type="term" value="F:cation binding"/>
    <property type="evidence" value="ECO:0007669"/>
    <property type="project" value="InterPro"/>
</dbReference>
<dbReference type="Gene3D" id="2.60.40.10">
    <property type="entry name" value="Immunoglobulins"/>
    <property type="match status" value="2"/>
</dbReference>
<dbReference type="Gene3D" id="2.60.40.1180">
    <property type="entry name" value="Golgi alpha-mannosidase II"/>
    <property type="match status" value="1"/>
</dbReference>
<evidence type="ECO:0000256" key="7">
    <source>
        <dbReference type="ARBA" id="ARBA00023056"/>
    </source>
</evidence>
<evidence type="ECO:0000256" key="8">
    <source>
        <dbReference type="ARBA" id="ARBA00023277"/>
    </source>
</evidence>
<dbReference type="SUPFAM" id="SSF51011">
    <property type="entry name" value="Glycosyl hydrolase domain"/>
    <property type="match status" value="1"/>
</dbReference>
<dbReference type="EMBL" id="CP002665">
    <property type="protein sequence ID" value="AEI12931.1"/>
    <property type="molecule type" value="Genomic_DNA"/>
</dbReference>
<name>F8A1Y7_CELGA</name>
<evidence type="ECO:0000256" key="3">
    <source>
        <dbReference type="ARBA" id="ARBA00009000"/>
    </source>
</evidence>
<dbReference type="InterPro" id="IPR044143">
    <property type="entry name" value="GlgB_N_E_set_prok"/>
</dbReference>
<dbReference type="AlphaFoldDB" id="F8A1Y7"/>
<evidence type="ECO:0000256" key="10">
    <source>
        <dbReference type="PIRSR" id="PIRSR000463-1"/>
    </source>
</evidence>
<dbReference type="GO" id="GO:0005978">
    <property type="term" value="P:glycogen biosynthetic process"/>
    <property type="evidence" value="ECO:0007669"/>
    <property type="project" value="UniProtKB-UniRule"/>
</dbReference>
<dbReference type="eggNOG" id="COG0296">
    <property type="taxonomic scope" value="Bacteria"/>
</dbReference>
<dbReference type="GO" id="GO:0005829">
    <property type="term" value="C:cytosol"/>
    <property type="evidence" value="ECO:0007669"/>
    <property type="project" value="TreeGrafter"/>
</dbReference>
<dbReference type="NCBIfam" id="NF008967">
    <property type="entry name" value="PRK12313.1"/>
    <property type="match status" value="1"/>
</dbReference>
<dbReference type="RefSeq" id="WP_013884449.1">
    <property type="nucleotide sequence ID" value="NC_015671.1"/>
</dbReference>
<evidence type="ECO:0000256" key="5">
    <source>
        <dbReference type="ARBA" id="ARBA00022676"/>
    </source>
</evidence>
<reference evidence="13" key="1">
    <citation type="submission" date="2011-04" db="EMBL/GenBank/DDBJ databases">
        <title>Complete sequence of Cellvibrio gilvus ATCC 13127.</title>
        <authorList>
            <person name="Lucas S."/>
            <person name="Han J."/>
            <person name="Lapidus A."/>
            <person name="Cheng J.-F."/>
            <person name="Goodwin L."/>
            <person name="Pitluck S."/>
            <person name="Peters L."/>
            <person name="Munk A."/>
            <person name="Detter J.C."/>
            <person name="Han C."/>
            <person name="Tapia R."/>
            <person name="Land M."/>
            <person name="Hauser L."/>
            <person name="Kyrpides N."/>
            <person name="Ivanova N."/>
            <person name="Ovchinnikova G."/>
            <person name="Pagani I."/>
            <person name="Mead D."/>
            <person name="Brumm P."/>
            <person name="Woyke T."/>
        </authorList>
    </citation>
    <scope>NUCLEOTIDE SEQUENCE [LARGE SCALE GENOMIC DNA]</scope>
    <source>
        <strain evidence="13">ATCC 13127 / NRRL B-14078</strain>
    </source>
</reference>
<proteinExistence type="inferred from homology"/>
<comment type="similarity">
    <text evidence="3 9">Belongs to the glycosyl hydrolase 13 family. GlgB subfamily.</text>
</comment>
<dbReference type="Pfam" id="PF02922">
    <property type="entry name" value="CBM_48"/>
    <property type="match status" value="1"/>
</dbReference>
<dbReference type="OrthoDB" id="9800174at2"/>
<dbReference type="SMART" id="SM00642">
    <property type="entry name" value="Aamy"/>
    <property type="match status" value="1"/>
</dbReference>
<dbReference type="InterPro" id="IPR037439">
    <property type="entry name" value="Branching_enzy"/>
</dbReference>
<dbReference type="PIRSF" id="PIRSF000463">
    <property type="entry name" value="GlgB"/>
    <property type="match status" value="1"/>
</dbReference>
<keyword evidence="13" id="KW-1185">Reference proteome</keyword>